<proteinExistence type="predicted"/>
<gene>
    <name evidence="1" type="ORF">GSCOC_T00024866001</name>
</gene>
<dbReference type="EMBL" id="HG739110">
    <property type="protein sequence ID" value="CDP07572.1"/>
    <property type="molecule type" value="Genomic_DNA"/>
</dbReference>
<organism evidence="1 2">
    <name type="scientific">Coffea canephora</name>
    <name type="common">Robusta coffee</name>
    <dbReference type="NCBI Taxonomy" id="49390"/>
    <lineage>
        <taxon>Eukaryota</taxon>
        <taxon>Viridiplantae</taxon>
        <taxon>Streptophyta</taxon>
        <taxon>Embryophyta</taxon>
        <taxon>Tracheophyta</taxon>
        <taxon>Spermatophyta</taxon>
        <taxon>Magnoliopsida</taxon>
        <taxon>eudicotyledons</taxon>
        <taxon>Gunneridae</taxon>
        <taxon>Pentapetalae</taxon>
        <taxon>asterids</taxon>
        <taxon>lamiids</taxon>
        <taxon>Gentianales</taxon>
        <taxon>Rubiaceae</taxon>
        <taxon>Ixoroideae</taxon>
        <taxon>Gardenieae complex</taxon>
        <taxon>Bertiereae - Coffeeae clade</taxon>
        <taxon>Coffeeae</taxon>
        <taxon>Coffea</taxon>
    </lineage>
</organism>
<dbReference type="Proteomes" id="UP000295252">
    <property type="component" value="Chromosome II"/>
</dbReference>
<reference evidence="2" key="1">
    <citation type="journal article" date="2014" name="Science">
        <title>The coffee genome provides insight into the convergent evolution of caffeine biosynthesis.</title>
        <authorList>
            <person name="Denoeud F."/>
            <person name="Carretero-Paulet L."/>
            <person name="Dereeper A."/>
            <person name="Droc G."/>
            <person name="Guyot R."/>
            <person name="Pietrella M."/>
            <person name="Zheng C."/>
            <person name="Alberti A."/>
            <person name="Anthony F."/>
            <person name="Aprea G."/>
            <person name="Aury J.M."/>
            <person name="Bento P."/>
            <person name="Bernard M."/>
            <person name="Bocs S."/>
            <person name="Campa C."/>
            <person name="Cenci A."/>
            <person name="Combes M.C."/>
            <person name="Crouzillat D."/>
            <person name="Da Silva C."/>
            <person name="Daddiego L."/>
            <person name="De Bellis F."/>
            <person name="Dussert S."/>
            <person name="Garsmeur O."/>
            <person name="Gayraud T."/>
            <person name="Guignon V."/>
            <person name="Jahn K."/>
            <person name="Jamilloux V."/>
            <person name="Joet T."/>
            <person name="Labadie K."/>
            <person name="Lan T."/>
            <person name="Leclercq J."/>
            <person name="Lepelley M."/>
            <person name="Leroy T."/>
            <person name="Li L.T."/>
            <person name="Librado P."/>
            <person name="Lopez L."/>
            <person name="Munoz A."/>
            <person name="Noel B."/>
            <person name="Pallavicini A."/>
            <person name="Perrotta G."/>
            <person name="Poncet V."/>
            <person name="Pot D."/>
            <person name="Priyono X."/>
            <person name="Rigoreau M."/>
            <person name="Rouard M."/>
            <person name="Rozas J."/>
            <person name="Tranchant-Dubreuil C."/>
            <person name="VanBuren R."/>
            <person name="Zhang Q."/>
            <person name="Andrade A.C."/>
            <person name="Argout X."/>
            <person name="Bertrand B."/>
            <person name="de Kochko A."/>
            <person name="Graziosi G."/>
            <person name="Henry R.J."/>
            <person name="Jayarama X."/>
            <person name="Ming R."/>
            <person name="Nagai C."/>
            <person name="Rounsley S."/>
            <person name="Sankoff D."/>
            <person name="Giuliano G."/>
            <person name="Albert V.A."/>
            <person name="Wincker P."/>
            <person name="Lashermes P."/>
        </authorList>
    </citation>
    <scope>NUCLEOTIDE SEQUENCE [LARGE SCALE GENOMIC DNA]</scope>
    <source>
        <strain evidence="2">cv. DH200-94</strain>
    </source>
</reference>
<dbReference type="InParanoid" id="A0A068UH29"/>
<protein>
    <submittedName>
        <fullName evidence="1">Uncharacterized protein</fullName>
    </submittedName>
</protein>
<evidence type="ECO:0000313" key="1">
    <source>
        <dbReference type="EMBL" id="CDP07572.1"/>
    </source>
</evidence>
<accession>A0A068UH29</accession>
<sequence length="60" mass="6998">MKDFETAGLPLPYILVKSYALLSDPTCNLPSEVISYLWKDVWWQLTITKKRIERKISAVK</sequence>
<evidence type="ECO:0000313" key="2">
    <source>
        <dbReference type="Proteomes" id="UP000295252"/>
    </source>
</evidence>
<keyword evidence="2" id="KW-1185">Reference proteome</keyword>
<name>A0A068UH29_COFCA</name>
<dbReference type="AlphaFoldDB" id="A0A068UH29"/>
<dbReference type="Gramene" id="CDP07572">
    <property type="protein sequence ID" value="CDP07572"/>
    <property type="gene ID" value="GSCOC_T00024866001"/>
</dbReference>